<gene>
    <name evidence="3" type="ORF">IPOD504_LOCUS15007</name>
</gene>
<keyword evidence="4" id="KW-1185">Reference proteome</keyword>
<organism evidence="3 4">
    <name type="scientific">Iphiclides podalirius</name>
    <name type="common">scarce swallowtail</name>
    <dbReference type="NCBI Taxonomy" id="110791"/>
    <lineage>
        <taxon>Eukaryota</taxon>
        <taxon>Metazoa</taxon>
        <taxon>Ecdysozoa</taxon>
        <taxon>Arthropoda</taxon>
        <taxon>Hexapoda</taxon>
        <taxon>Insecta</taxon>
        <taxon>Pterygota</taxon>
        <taxon>Neoptera</taxon>
        <taxon>Endopterygota</taxon>
        <taxon>Lepidoptera</taxon>
        <taxon>Glossata</taxon>
        <taxon>Ditrysia</taxon>
        <taxon>Papilionoidea</taxon>
        <taxon>Papilionidae</taxon>
        <taxon>Papilioninae</taxon>
        <taxon>Iphiclides</taxon>
    </lineage>
</organism>
<feature type="non-terminal residue" evidence="3">
    <location>
        <position position="470"/>
    </location>
</feature>
<dbReference type="PANTHER" id="PTHR13554:SF10">
    <property type="entry name" value="26S PROTEASOME NON-ATPASE REGULATORY SUBUNIT 5"/>
    <property type="match status" value="1"/>
</dbReference>
<dbReference type="InterPro" id="IPR019538">
    <property type="entry name" value="PSMD5"/>
</dbReference>
<comment type="similarity">
    <text evidence="1">Belongs to the proteasome subunit S5B/HSM3 family.</text>
</comment>
<reference evidence="3" key="1">
    <citation type="submission" date="2022-03" db="EMBL/GenBank/DDBJ databases">
        <authorList>
            <person name="Martin H S."/>
        </authorList>
    </citation>
    <scope>NUCLEOTIDE SEQUENCE</scope>
</reference>
<evidence type="ECO:0000313" key="4">
    <source>
        <dbReference type="Proteomes" id="UP000837857"/>
    </source>
</evidence>
<dbReference type="Gene3D" id="1.25.10.10">
    <property type="entry name" value="Leucine-rich Repeat Variant"/>
    <property type="match status" value="1"/>
</dbReference>
<sequence length="470" mass="52482">MEDRASEAKATLSSVGLSNIIRCVDAQDKSNVDLTCEVLKVCFEKFDVGHVVKQFIAHIMFLLRHEQDCVRRLAIEEVYKSVTTDLSLLPVPQYIDLFVAISQMVCDQDVGIANKAVLITSNLPFEAYPKVLEEMKIALDHNSSSKCNAYEVAINISLKSPELFKLCVDYGYIEHMVLELDTSDVLYQLNILELLSRLAMKLYGIQYLVKGGDLKRISTLMADLDKNPLGSLLVPGYMKFFGSMAHYCPKEILEKYPVSLNLVFNAIDSDDQAILLVALDTLGFIGKTTEGKLCLAAVGSKFIGAVEKIGTFIKNSPTEVKVRAAQCFTSLISVEMDAKDNGPVDHRVTLMTREWFRTINKEAGATETLFDMCKNPFPDIKLAGFNLLDAVCQHLWGEQEVARVAGFVEYLLDRTVSDSKEGKEAKYNIIKRLSQSPAFDDNIQARLQQYIEEGPFYIDGDMDVILGNGE</sequence>
<accession>A0ABN8J1R8</accession>
<protein>
    <recommendedName>
        <fullName evidence="2">26S proteasome non-ATPase regulatory subunit 5</fullName>
    </recommendedName>
</protein>
<dbReference type="EMBL" id="OW152818">
    <property type="protein sequence ID" value="CAH2071156.1"/>
    <property type="molecule type" value="Genomic_DNA"/>
</dbReference>
<evidence type="ECO:0000256" key="1">
    <source>
        <dbReference type="ARBA" id="ARBA00006823"/>
    </source>
</evidence>
<evidence type="ECO:0000256" key="2">
    <source>
        <dbReference type="ARBA" id="ARBA00014933"/>
    </source>
</evidence>
<evidence type="ECO:0000313" key="3">
    <source>
        <dbReference type="EMBL" id="CAH2071156.1"/>
    </source>
</evidence>
<dbReference type="PANTHER" id="PTHR13554">
    <property type="entry name" value="26S PROTEASOME NON-ATPASE REGULATORY SUBUNIT 5-RELATED"/>
    <property type="match status" value="1"/>
</dbReference>
<dbReference type="Proteomes" id="UP000837857">
    <property type="component" value="Chromosome 6"/>
</dbReference>
<dbReference type="Pfam" id="PF10508">
    <property type="entry name" value="Proteasom_PSMB"/>
    <property type="match status" value="1"/>
</dbReference>
<dbReference type="SUPFAM" id="SSF48371">
    <property type="entry name" value="ARM repeat"/>
    <property type="match status" value="1"/>
</dbReference>
<dbReference type="InterPro" id="IPR011989">
    <property type="entry name" value="ARM-like"/>
</dbReference>
<proteinExistence type="inferred from homology"/>
<dbReference type="InterPro" id="IPR016024">
    <property type="entry name" value="ARM-type_fold"/>
</dbReference>
<name>A0ABN8J1R8_9NEOP</name>